<proteinExistence type="predicted"/>
<sequence>MTHMKPNGHWVSHAFAEVNDKVKEIVAEQIQEIEEVSRMGFLLQFSASLLIQLVQMRQVRQILWMTIGGTILFHLDKKEVTRKFMHPLLTSPYEGKANKIQDIKGLVG</sequence>
<keyword evidence="2" id="KW-1185">Reference proteome</keyword>
<organism evidence="1 2">
    <name type="scientific">Anisodus acutangulus</name>
    <dbReference type="NCBI Taxonomy" id="402998"/>
    <lineage>
        <taxon>Eukaryota</taxon>
        <taxon>Viridiplantae</taxon>
        <taxon>Streptophyta</taxon>
        <taxon>Embryophyta</taxon>
        <taxon>Tracheophyta</taxon>
        <taxon>Spermatophyta</taxon>
        <taxon>Magnoliopsida</taxon>
        <taxon>eudicotyledons</taxon>
        <taxon>Gunneridae</taxon>
        <taxon>Pentapetalae</taxon>
        <taxon>asterids</taxon>
        <taxon>lamiids</taxon>
        <taxon>Solanales</taxon>
        <taxon>Solanaceae</taxon>
        <taxon>Solanoideae</taxon>
        <taxon>Hyoscyameae</taxon>
        <taxon>Anisodus</taxon>
    </lineage>
</organism>
<reference evidence="2" key="1">
    <citation type="journal article" date="2023" name="Proc. Natl. Acad. Sci. U.S.A.">
        <title>Genomic and structural basis for evolution of tropane alkaloid biosynthesis.</title>
        <authorList>
            <person name="Wanga Y.-J."/>
            <person name="Taina T."/>
            <person name="Yua J.-Y."/>
            <person name="Lia J."/>
            <person name="Xua B."/>
            <person name="Chenc J."/>
            <person name="D'Auriad J.C."/>
            <person name="Huanga J.-P."/>
            <person name="Huanga S.-X."/>
        </authorList>
    </citation>
    <scope>NUCLEOTIDE SEQUENCE [LARGE SCALE GENOMIC DNA]</scope>
    <source>
        <strain evidence="2">cv. KIB-2019</strain>
    </source>
</reference>
<dbReference type="AlphaFoldDB" id="A0A9Q1LRC9"/>
<evidence type="ECO:0000313" key="2">
    <source>
        <dbReference type="Proteomes" id="UP001152561"/>
    </source>
</evidence>
<comment type="caution">
    <text evidence="1">The sequence shown here is derived from an EMBL/GenBank/DDBJ whole genome shotgun (WGS) entry which is preliminary data.</text>
</comment>
<dbReference type="EMBL" id="JAJAGQ010000016">
    <property type="protein sequence ID" value="KAJ8540529.1"/>
    <property type="molecule type" value="Genomic_DNA"/>
</dbReference>
<evidence type="ECO:0000313" key="1">
    <source>
        <dbReference type="EMBL" id="KAJ8540529.1"/>
    </source>
</evidence>
<accession>A0A9Q1LRC9</accession>
<dbReference type="Proteomes" id="UP001152561">
    <property type="component" value="Unassembled WGS sequence"/>
</dbReference>
<name>A0A9Q1LRC9_9SOLA</name>
<gene>
    <name evidence="1" type="ORF">K7X08_033996</name>
</gene>
<protein>
    <submittedName>
        <fullName evidence="1">Uncharacterized protein</fullName>
    </submittedName>
</protein>